<dbReference type="EMBL" id="CAKMRJ010002223">
    <property type="protein sequence ID" value="CAH1427144.1"/>
    <property type="molecule type" value="Genomic_DNA"/>
</dbReference>
<evidence type="ECO:0000313" key="2">
    <source>
        <dbReference type="Proteomes" id="UP001157418"/>
    </source>
</evidence>
<name>A0AAU9MSF7_9ASTR</name>
<reference evidence="1 2" key="1">
    <citation type="submission" date="2022-01" db="EMBL/GenBank/DDBJ databases">
        <authorList>
            <person name="Xiong W."/>
            <person name="Schranz E."/>
        </authorList>
    </citation>
    <scope>NUCLEOTIDE SEQUENCE [LARGE SCALE GENOMIC DNA]</scope>
</reference>
<gene>
    <name evidence="1" type="ORF">LVIROSA_LOCUS14174</name>
</gene>
<dbReference type="PANTHER" id="PTHR31789">
    <property type="entry name" value="OS05G0482600 PROTEIN"/>
    <property type="match status" value="1"/>
</dbReference>
<comment type="caution">
    <text evidence="1">The sequence shown here is derived from an EMBL/GenBank/DDBJ whole genome shotgun (WGS) entry which is preliminary data.</text>
</comment>
<accession>A0AAU9MSF7</accession>
<keyword evidence="2" id="KW-1185">Reference proteome</keyword>
<evidence type="ECO:0000313" key="1">
    <source>
        <dbReference type="EMBL" id="CAH1427144.1"/>
    </source>
</evidence>
<sequence length="161" mass="19012">MRWSEESGCYKEAWLEQPAVGQQQAQKASKTRYFFQIQSCLYNHEISPPFSQFPLDDSHFPILPSILLQFSSIQLVSTTMQLKLSKIKEVDAMYDEDLLWKITLDYANLTKMQINKNRVYIQRGKPDERFPLFEPESLKWPGFVEFDDINEKVLTYSTQDR</sequence>
<organism evidence="1 2">
    <name type="scientific">Lactuca virosa</name>
    <dbReference type="NCBI Taxonomy" id="75947"/>
    <lineage>
        <taxon>Eukaryota</taxon>
        <taxon>Viridiplantae</taxon>
        <taxon>Streptophyta</taxon>
        <taxon>Embryophyta</taxon>
        <taxon>Tracheophyta</taxon>
        <taxon>Spermatophyta</taxon>
        <taxon>Magnoliopsida</taxon>
        <taxon>eudicotyledons</taxon>
        <taxon>Gunneridae</taxon>
        <taxon>Pentapetalae</taxon>
        <taxon>asterids</taxon>
        <taxon>campanulids</taxon>
        <taxon>Asterales</taxon>
        <taxon>Asteraceae</taxon>
        <taxon>Cichorioideae</taxon>
        <taxon>Cichorieae</taxon>
        <taxon>Lactucinae</taxon>
        <taxon>Lactuca</taxon>
    </lineage>
</organism>
<dbReference type="Proteomes" id="UP001157418">
    <property type="component" value="Unassembled WGS sequence"/>
</dbReference>
<protein>
    <submittedName>
        <fullName evidence="1">Uncharacterized protein</fullName>
    </submittedName>
</protein>
<dbReference type="PANTHER" id="PTHR31789:SF10">
    <property type="entry name" value="TRANSDUCIN_WD40 REPEAT-LIKE SUPERFAMILY PROTEIN"/>
    <property type="match status" value="1"/>
</dbReference>
<dbReference type="AlphaFoldDB" id="A0AAU9MSF7"/>
<proteinExistence type="predicted"/>